<reference evidence="9" key="2">
    <citation type="submission" date="2020-08" db="EMBL/GenBank/DDBJ databases">
        <authorList>
            <person name="Lai Q."/>
        </authorList>
    </citation>
    <scope>NUCLEOTIDE SEQUENCE</scope>
    <source>
        <strain evidence="9">S27-2</strain>
    </source>
</reference>
<evidence type="ECO:0000313" key="10">
    <source>
        <dbReference type="Proteomes" id="UP000601768"/>
    </source>
</evidence>
<dbReference type="PANTHER" id="PTHR43586">
    <property type="entry name" value="CYSTEINE DESULFURASE"/>
    <property type="match status" value="1"/>
</dbReference>
<dbReference type="InterPro" id="IPR015424">
    <property type="entry name" value="PyrdxlP-dep_Trfase"/>
</dbReference>
<dbReference type="EMBL" id="JACNEP010000001">
    <property type="protein sequence ID" value="MBC3764272.1"/>
    <property type="molecule type" value="Genomic_DNA"/>
</dbReference>
<accession>A0A8J6LZT3</accession>
<dbReference type="AlphaFoldDB" id="A0A8J6LZT3"/>
<reference evidence="9" key="1">
    <citation type="journal article" date="2018" name="Int. J. Syst. Evol. Microbiol.">
        <title>Neptunicella marina gen. nov., sp. nov., isolated from surface seawater.</title>
        <authorList>
            <person name="Liu X."/>
            <person name="Lai Q."/>
            <person name="Du Y."/>
            <person name="Zhang X."/>
            <person name="Liu Z."/>
            <person name="Sun F."/>
            <person name="Shao Z."/>
        </authorList>
    </citation>
    <scope>NUCLEOTIDE SEQUENCE</scope>
    <source>
        <strain evidence="9">S27-2</strain>
    </source>
</reference>
<name>A0A8J6LZT3_9ALTE</name>
<dbReference type="Pfam" id="PF02657">
    <property type="entry name" value="SufE"/>
    <property type="match status" value="1"/>
</dbReference>
<dbReference type="InterPro" id="IPR010970">
    <property type="entry name" value="Cys_dSase_SufS"/>
</dbReference>
<dbReference type="InterPro" id="IPR000192">
    <property type="entry name" value="Aminotrans_V_dom"/>
</dbReference>
<dbReference type="Gene3D" id="3.90.1010.10">
    <property type="match status" value="1"/>
</dbReference>
<gene>
    <name evidence="9" type="primary">sufS</name>
    <name evidence="9" type="ORF">H8B19_00140</name>
</gene>
<dbReference type="PROSITE" id="PS00595">
    <property type="entry name" value="AA_TRANSFER_CLASS_5"/>
    <property type="match status" value="1"/>
</dbReference>
<dbReference type="Gene3D" id="3.40.640.10">
    <property type="entry name" value="Type I PLP-dependent aspartate aminotransferase-like (Major domain)"/>
    <property type="match status" value="1"/>
</dbReference>
<dbReference type="Pfam" id="PF00266">
    <property type="entry name" value="Aminotran_5"/>
    <property type="match status" value="1"/>
</dbReference>
<dbReference type="Gene3D" id="3.90.1150.10">
    <property type="entry name" value="Aspartate Aminotransferase, domain 1"/>
    <property type="match status" value="1"/>
</dbReference>
<evidence type="ECO:0000259" key="7">
    <source>
        <dbReference type="Pfam" id="PF00266"/>
    </source>
</evidence>
<organism evidence="9 10">
    <name type="scientific">Neptunicella marina</name>
    <dbReference type="NCBI Taxonomy" id="2125989"/>
    <lineage>
        <taxon>Bacteria</taxon>
        <taxon>Pseudomonadati</taxon>
        <taxon>Pseudomonadota</taxon>
        <taxon>Gammaproteobacteria</taxon>
        <taxon>Alteromonadales</taxon>
        <taxon>Alteromonadaceae</taxon>
        <taxon>Neptunicella</taxon>
    </lineage>
</organism>
<dbReference type="EC" id="2.8.1.7" evidence="3"/>
<dbReference type="SUPFAM" id="SSF53383">
    <property type="entry name" value="PLP-dependent transferases"/>
    <property type="match status" value="1"/>
</dbReference>
<comment type="similarity">
    <text evidence="2">Belongs to the class-V pyridoxal-phosphate-dependent aminotransferase family. Csd subfamily.</text>
</comment>
<comment type="cofactor">
    <cofactor evidence="1">
        <name>pyridoxal 5'-phosphate</name>
        <dbReference type="ChEBI" id="CHEBI:597326"/>
    </cofactor>
</comment>
<comment type="caution">
    <text evidence="9">The sequence shown here is derived from an EMBL/GenBank/DDBJ whole genome shotgun (WGS) entry which is preliminary data.</text>
</comment>
<keyword evidence="5" id="KW-0663">Pyridoxal phosphate</keyword>
<evidence type="ECO:0000313" key="9">
    <source>
        <dbReference type="EMBL" id="MBC3764272.1"/>
    </source>
</evidence>
<evidence type="ECO:0000256" key="3">
    <source>
        <dbReference type="ARBA" id="ARBA00012239"/>
    </source>
</evidence>
<dbReference type="NCBIfam" id="TIGR01979">
    <property type="entry name" value="sufS"/>
    <property type="match status" value="1"/>
</dbReference>
<evidence type="ECO:0000256" key="6">
    <source>
        <dbReference type="ARBA" id="ARBA00050776"/>
    </source>
</evidence>
<dbReference type="Proteomes" id="UP000601768">
    <property type="component" value="Unassembled WGS sequence"/>
</dbReference>
<dbReference type="InterPro" id="IPR003808">
    <property type="entry name" value="Fe-S_metab-assoc_dom"/>
</dbReference>
<dbReference type="GO" id="GO:0030170">
    <property type="term" value="F:pyridoxal phosphate binding"/>
    <property type="evidence" value="ECO:0007669"/>
    <property type="project" value="InterPro"/>
</dbReference>
<feature type="domain" description="Aminotransferase class V" evidence="7">
    <location>
        <begin position="19"/>
        <end position="388"/>
    </location>
</feature>
<protein>
    <recommendedName>
        <fullName evidence="3">cysteine desulfurase</fullName>
        <ecNumber evidence="3">2.8.1.7</ecNumber>
    </recommendedName>
</protein>
<dbReference type="InterPro" id="IPR015421">
    <property type="entry name" value="PyrdxlP-dep_Trfase_major"/>
</dbReference>
<evidence type="ECO:0000256" key="2">
    <source>
        <dbReference type="ARBA" id="ARBA00010447"/>
    </source>
</evidence>
<dbReference type="RefSeq" id="WP_186504754.1">
    <property type="nucleotide sequence ID" value="NZ_JACNEP010000001.1"/>
</dbReference>
<dbReference type="GO" id="GO:0006534">
    <property type="term" value="P:cysteine metabolic process"/>
    <property type="evidence" value="ECO:0007669"/>
    <property type="project" value="InterPro"/>
</dbReference>
<sequence>MQNIWRQQFPLINQSTDLVYFDSAATTQKPQIVLETLQHFYQAQNVNVHRGSYPLAVSTTTEFESARKTMAKFINAPDERCIVFTKGTTDAINLVATCLARQSSINGKNIVVTELEHHANFVPWQQLAKQHQCELRVTPLNDVGVLDLSGLQQIIDHNTLIVAMGHVSNALGNINPVKKVIAEAKNVGALSLVDGAQAVGHFRVDVTELDCDFYTFSAHKMFGPTGIGVLYGKFHLLESLPPYQLGGEMIEHVSLEDTSFELPPLKFEAGTPNIEGVLGMAKAAQWLSHELTDSFQQYEQHLYHYLLDKFSVIEGIKVWGDLHSSVPILSFSIKDVSAQDVALILGEQGIAVRVGHHCAMPLMQRLGISGTIRVSLAIYNTIQEIDQLILALQSAIQLLKKDVNSGVVSKSQLQNVGGKSAHSQDRVLFNAISQAKGWDAKYRQLMLAGKKHQGMADEDKTADTRVSGCESNVWLKTEVKGEQLTISADSESKIIRGLLALICEVLNQQSVEYINVFDLAGYLTEAGLERHLSPSRTSGLNSVFNAIKQRCN</sequence>
<dbReference type="GO" id="GO:0031071">
    <property type="term" value="F:cysteine desulfurase activity"/>
    <property type="evidence" value="ECO:0007669"/>
    <property type="project" value="UniProtKB-EC"/>
</dbReference>
<comment type="catalytic activity">
    <reaction evidence="6">
        <text>(sulfur carrier)-H + L-cysteine = (sulfur carrier)-SH + L-alanine</text>
        <dbReference type="Rhea" id="RHEA:43892"/>
        <dbReference type="Rhea" id="RHEA-COMP:14737"/>
        <dbReference type="Rhea" id="RHEA-COMP:14739"/>
        <dbReference type="ChEBI" id="CHEBI:29917"/>
        <dbReference type="ChEBI" id="CHEBI:35235"/>
        <dbReference type="ChEBI" id="CHEBI:57972"/>
        <dbReference type="ChEBI" id="CHEBI:64428"/>
        <dbReference type="EC" id="2.8.1.7"/>
    </reaction>
</comment>
<dbReference type="SUPFAM" id="SSF82649">
    <property type="entry name" value="SufE/NifU"/>
    <property type="match status" value="1"/>
</dbReference>
<dbReference type="PANTHER" id="PTHR43586:SF8">
    <property type="entry name" value="CYSTEINE DESULFURASE 1, CHLOROPLASTIC"/>
    <property type="match status" value="1"/>
</dbReference>
<keyword evidence="4" id="KW-0808">Transferase</keyword>
<dbReference type="InterPro" id="IPR020578">
    <property type="entry name" value="Aminotrans_V_PyrdxlP_BS"/>
</dbReference>
<dbReference type="CDD" id="cd06453">
    <property type="entry name" value="SufS_like"/>
    <property type="match status" value="1"/>
</dbReference>
<evidence type="ECO:0000256" key="5">
    <source>
        <dbReference type="ARBA" id="ARBA00022898"/>
    </source>
</evidence>
<keyword evidence="10" id="KW-1185">Reference proteome</keyword>
<proteinExistence type="inferred from homology"/>
<feature type="domain" description="Fe-S metabolism associated" evidence="8">
    <location>
        <begin position="431"/>
        <end position="549"/>
    </location>
</feature>
<dbReference type="InterPro" id="IPR015422">
    <property type="entry name" value="PyrdxlP-dep_Trfase_small"/>
</dbReference>
<evidence type="ECO:0000256" key="4">
    <source>
        <dbReference type="ARBA" id="ARBA00022679"/>
    </source>
</evidence>
<evidence type="ECO:0000256" key="1">
    <source>
        <dbReference type="ARBA" id="ARBA00001933"/>
    </source>
</evidence>
<evidence type="ECO:0000259" key="8">
    <source>
        <dbReference type="Pfam" id="PF02657"/>
    </source>
</evidence>